<keyword evidence="3" id="KW-0238">DNA-binding</keyword>
<evidence type="ECO:0000256" key="1">
    <source>
        <dbReference type="ARBA" id="ARBA00009437"/>
    </source>
</evidence>
<accession>A0ABY3X1P1</accession>
<reference evidence="6 7" key="1">
    <citation type="submission" date="2022-03" db="EMBL/GenBank/DDBJ databases">
        <title>Ignatzschineria rhizosphaerae HR5S32.</title>
        <authorList>
            <person name="Sun J.Q."/>
            <person name="Feng J.Y."/>
        </authorList>
    </citation>
    <scope>NUCLEOTIDE SEQUENCE [LARGE SCALE GENOMIC DNA]</scope>
    <source>
        <strain evidence="6 7">HR5S32</strain>
    </source>
</reference>
<dbReference type="PANTHER" id="PTHR30126:SF40">
    <property type="entry name" value="HTH-TYPE TRANSCRIPTIONAL REGULATOR GLTR"/>
    <property type="match status" value="1"/>
</dbReference>
<dbReference type="PANTHER" id="PTHR30126">
    <property type="entry name" value="HTH-TYPE TRANSCRIPTIONAL REGULATOR"/>
    <property type="match status" value="1"/>
</dbReference>
<organism evidence="6 7">
    <name type="scientific">Ignatzschineria rhizosphaerae</name>
    <dbReference type="NCBI Taxonomy" id="2923279"/>
    <lineage>
        <taxon>Bacteria</taxon>
        <taxon>Pseudomonadati</taxon>
        <taxon>Pseudomonadota</taxon>
        <taxon>Gammaproteobacteria</taxon>
        <taxon>Cardiobacteriales</taxon>
        <taxon>Ignatzschineriaceae</taxon>
        <taxon>Ignatzschineria</taxon>
    </lineage>
</organism>
<sequence>MGNNDKIINPSSRDNRLNERLDWNLLRTYLVIVQERSISVAGIKLHLTQSAVSQALKRLEDHFGKRLIERHGTKFSMTAAGLKVQKAAENIYGNISELISEVSQSKEEAVGKVRLLCASRIHSMVYDEFWGEFHRMHPRIEIQIEVLPSRDIVNLLQQRTATAGIALCRKIPSKIESKVFLTQRYALFCGKKHHYFGKEDCQIEDLINENFVSFTSDALGDSLSPLTIFRDQKGFSGNIVATSTHHDEVKRLLVAGLGIGCLPEHSVQQYVSEGLLWRLPPEEGVCTTELHFLWHKDAYRSSAETIFIEAFIEYMEKYSLSQRLLTKLI</sequence>
<evidence type="ECO:0000259" key="5">
    <source>
        <dbReference type="PROSITE" id="PS50931"/>
    </source>
</evidence>
<proteinExistence type="inferred from homology"/>
<protein>
    <submittedName>
        <fullName evidence="6">LysR family transcriptional regulator</fullName>
    </submittedName>
</protein>
<evidence type="ECO:0000313" key="7">
    <source>
        <dbReference type="Proteomes" id="UP000829542"/>
    </source>
</evidence>
<dbReference type="InterPro" id="IPR005119">
    <property type="entry name" value="LysR_subst-bd"/>
</dbReference>
<dbReference type="EMBL" id="CP093379">
    <property type="protein sequence ID" value="UNM95372.1"/>
    <property type="molecule type" value="Genomic_DNA"/>
</dbReference>
<evidence type="ECO:0000256" key="4">
    <source>
        <dbReference type="ARBA" id="ARBA00023163"/>
    </source>
</evidence>
<gene>
    <name evidence="6" type="ORF">MMG00_09040</name>
</gene>
<dbReference type="Pfam" id="PF00126">
    <property type="entry name" value="HTH_1"/>
    <property type="match status" value="1"/>
</dbReference>
<comment type="similarity">
    <text evidence="1">Belongs to the LysR transcriptional regulatory family.</text>
</comment>
<keyword evidence="2" id="KW-0805">Transcription regulation</keyword>
<dbReference type="InterPro" id="IPR000847">
    <property type="entry name" value="LysR_HTH_N"/>
</dbReference>
<dbReference type="RefSeq" id="WP_242147558.1">
    <property type="nucleotide sequence ID" value="NZ_CP093379.1"/>
</dbReference>
<dbReference type="Proteomes" id="UP000829542">
    <property type="component" value="Chromosome"/>
</dbReference>
<keyword evidence="7" id="KW-1185">Reference proteome</keyword>
<evidence type="ECO:0000256" key="3">
    <source>
        <dbReference type="ARBA" id="ARBA00023125"/>
    </source>
</evidence>
<dbReference type="Pfam" id="PF03466">
    <property type="entry name" value="LysR_substrate"/>
    <property type="match status" value="1"/>
</dbReference>
<evidence type="ECO:0000313" key="6">
    <source>
        <dbReference type="EMBL" id="UNM95372.1"/>
    </source>
</evidence>
<dbReference type="PROSITE" id="PS50931">
    <property type="entry name" value="HTH_LYSR"/>
    <property type="match status" value="1"/>
</dbReference>
<keyword evidence="4" id="KW-0804">Transcription</keyword>
<feature type="domain" description="HTH lysR-type" evidence="5">
    <location>
        <begin position="21"/>
        <end position="78"/>
    </location>
</feature>
<evidence type="ECO:0000256" key="2">
    <source>
        <dbReference type="ARBA" id="ARBA00023015"/>
    </source>
</evidence>
<name>A0ABY3X1P1_9GAMM</name>
<dbReference type="CDD" id="cd05466">
    <property type="entry name" value="PBP2_LTTR_substrate"/>
    <property type="match status" value="1"/>
</dbReference>